<proteinExistence type="predicted"/>
<name>A0A1G5CHJ5_9BACT</name>
<gene>
    <name evidence="1" type="ORF">SAMN05216233_10322</name>
</gene>
<accession>A0A1G5CHJ5</accession>
<sequence length="181" mass="20467">MSLVYNAIFDLEKKWQGFNRKPFSKNDLIQLAGKHNIIVLEDNSVLNACALRYKADNIILYNPHQPDIDLILGIGHELGHFSLGHVMNDAAPLHANYLSNSAKEKDAGIIGFLFWAPTPDLYRMKANGCLNLEEVYSNCRNNCYGDITGVNLETVCSARLRIYNALIKSNKPYPKKTHRFV</sequence>
<keyword evidence="2" id="KW-1185">Reference proteome</keyword>
<dbReference type="OrthoDB" id="9794834at2"/>
<reference evidence="1 2" key="1">
    <citation type="submission" date="2016-10" db="EMBL/GenBank/DDBJ databases">
        <authorList>
            <person name="de Groot N.N."/>
        </authorList>
    </citation>
    <scope>NUCLEOTIDE SEQUENCE [LARGE SCALE GENOMIC DNA]</scope>
    <source>
        <strain evidence="1 2">AA1</strain>
    </source>
</reference>
<evidence type="ECO:0000313" key="2">
    <source>
        <dbReference type="Proteomes" id="UP000198870"/>
    </source>
</evidence>
<evidence type="ECO:0008006" key="3">
    <source>
        <dbReference type="Google" id="ProtNLM"/>
    </source>
</evidence>
<organism evidence="1 2">
    <name type="scientific">Desulfoluna spongiiphila</name>
    <dbReference type="NCBI Taxonomy" id="419481"/>
    <lineage>
        <taxon>Bacteria</taxon>
        <taxon>Pseudomonadati</taxon>
        <taxon>Thermodesulfobacteriota</taxon>
        <taxon>Desulfobacteria</taxon>
        <taxon>Desulfobacterales</taxon>
        <taxon>Desulfolunaceae</taxon>
        <taxon>Desulfoluna</taxon>
    </lineage>
</organism>
<evidence type="ECO:0000313" key="1">
    <source>
        <dbReference type="EMBL" id="SCY01797.1"/>
    </source>
</evidence>
<dbReference type="EMBL" id="FMUX01000003">
    <property type="protein sequence ID" value="SCY01797.1"/>
    <property type="molecule type" value="Genomic_DNA"/>
</dbReference>
<protein>
    <recommendedName>
        <fullName evidence="3">IrrE N-terminal-like domain-containing protein</fullName>
    </recommendedName>
</protein>
<dbReference type="AlphaFoldDB" id="A0A1G5CHJ5"/>
<dbReference type="RefSeq" id="WP_092209070.1">
    <property type="nucleotide sequence ID" value="NZ_FMUX01000003.1"/>
</dbReference>
<dbReference type="Proteomes" id="UP000198870">
    <property type="component" value="Unassembled WGS sequence"/>
</dbReference>